<gene>
    <name evidence="1" type="ORF">F444_18267</name>
</gene>
<dbReference type="Proteomes" id="UP000028582">
    <property type="component" value="Unassembled WGS sequence"/>
</dbReference>
<dbReference type="EMBL" id="ANJA01003323">
    <property type="protein sequence ID" value="ETO64173.1"/>
    <property type="molecule type" value="Genomic_DNA"/>
</dbReference>
<dbReference type="AlphaFoldDB" id="A0A080ZC12"/>
<organism evidence="1 2">
    <name type="scientific">Phytophthora nicotianae P1976</name>
    <dbReference type="NCBI Taxonomy" id="1317066"/>
    <lineage>
        <taxon>Eukaryota</taxon>
        <taxon>Sar</taxon>
        <taxon>Stramenopiles</taxon>
        <taxon>Oomycota</taxon>
        <taxon>Peronosporomycetes</taxon>
        <taxon>Peronosporales</taxon>
        <taxon>Peronosporaceae</taxon>
        <taxon>Phytophthora</taxon>
    </lineage>
</organism>
<reference evidence="1 2" key="1">
    <citation type="submission" date="2013-11" db="EMBL/GenBank/DDBJ databases">
        <title>The Genome Sequence of Phytophthora parasitica P1976.</title>
        <authorList>
            <consortium name="The Broad Institute Genomics Platform"/>
            <person name="Russ C."/>
            <person name="Tyler B."/>
            <person name="Panabieres F."/>
            <person name="Shan W."/>
            <person name="Tripathy S."/>
            <person name="Grunwald N."/>
            <person name="Machado M."/>
            <person name="Johnson C.S."/>
            <person name="Walker B."/>
            <person name="Young S."/>
            <person name="Zeng Q."/>
            <person name="Gargeya S."/>
            <person name="Fitzgerald M."/>
            <person name="Haas B."/>
            <person name="Abouelleil A."/>
            <person name="Allen A.W."/>
            <person name="Alvarado L."/>
            <person name="Arachchi H.M."/>
            <person name="Berlin A.M."/>
            <person name="Chapman S.B."/>
            <person name="Gainer-Dewar J."/>
            <person name="Goldberg J."/>
            <person name="Griggs A."/>
            <person name="Gujja S."/>
            <person name="Hansen M."/>
            <person name="Howarth C."/>
            <person name="Imamovic A."/>
            <person name="Ireland A."/>
            <person name="Larimer J."/>
            <person name="McCowan C."/>
            <person name="Murphy C."/>
            <person name="Pearson M."/>
            <person name="Poon T.W."/>
            <person name="Priest M."/>
            <person name="Roberts A."/>
            <person name="Saif S."/>
            <person name="Shea T."/>
            <person name="Sisk P."/>
            <person name="Sykes S."/>
            <person name="Wortman J."/>
            <person name="Nusbaum C."/>
            <person name="Birren B."/>
        </authorList>
    </citation>
    <scope>NUCLEOTIDE SEQUENCE [LARGE SCALE GENOMIC DNA]</scope>
    <source>
        <strain evidence="1 2">P1976</strain>
    </source>
</reference>
<proteinExistence type="predicted"/>
<evidence type="ECO:0000313" key="2">
    <source>
        <dbReference type="Proteomes" id="UP000028582"/>
    </source>
</evidence>
<name>A0A080ZC12_PHYNI</name>
<protein>
    <submittedName>
        <fullName evidence="1">Uncharacterized protein</fullName>
    </submittedName>
</protein>
<evidence type="ECO:0000313" key="1">
    <source>
        <dbReference type="EMBL" id="ETO64173.1"/>
    </source>
</evidence>
<sequence length="100" mass="10191">MDVGKATPLSTFLLLKMPAQRCSTIRSPNLHSSTTSLPASSCESTPCSADCAISAASLYLVTTSELLQSSTSSGGVCTSSSTSLTSLTLRSSSEGIVNPL</sequence>
<accession>A0A080ZC12</accession>
<comment type="caution">
    <text evidence="1">The sequence shown here is derived from an EMBL/GenBank/DDBJ whole genome shotgun (WGS) entry which is preliminary data.</text>
</comment>